<dbReference type="Gene3D" id="3.60.20.10">
    <property type="entry name" value="Glutamine Phosphoribosylpyrophosphate, subunit 1, domain 1"/>
    <property type="match status" value="1"/>
</dbReference>
<proteinExistence type="predicted"/>
<dbReference type="PROSITE" id="PS51278">
    <property type="entry name" value="GATASE_TYPE_2"/>
    <property type="match status" value="1"/>
</dbReference>
<organism evidence="2">
    <name type="scientific">marine metagenome</name>
    <dbReference type="NCBI Taxonomy" id="408172"/>
    <lineage>
        <taxon>unclassified sequences</taxon>
        <taxon>metagenomes</taxon>
        <taxon>ecological metagenomes</taxon>
    </lineage>
</organism>
<dbReference type="InterPro" id="IPR029055">
    <property type="entry name" value="Ntn_hydrolases_N"/>
</dbReference>
<feature type="non-terminal residue" evidence="2">
    <location>
        <position position="66"/>
    </location>
</feature>
<name>A0A382Z226_9ZZZZ</name>
<sequence>MAVPIKQGLYDPAHEHENCGIGLIVDMKGRKSHDIVKGALEICENLDHRGGCGCDPITGDGAGIFI</sequence>
<dbReference type="AlphaFoldDB" id="A0A382Z226"/>
<evidence type="ECO:0000259" key="1">
    <source>
        <dbReference type="PROSITE" id="PS51278"/>
    </source>
</evidence>
<dbReference type="SUPFAM" id="SSF56235">
    <property type="entry name" value="N-terminal nucleophile aminohydrolases (Ntn hydrolases)"/>
    <property type="match status" value="1"/>
</dbReference>
<evidence type="ECO:0000313" key="2">
    <source>
        <dbReference type="EMBL" id="SVD89597.1"/>
    </source>
</evidence>
<reference evidence="2" key="1">
    <citation type="submission" date="2018-05" db="EMBL/GenBank/DDBJ databases">
        <authorList>
            <person name="Lanie J.A."/>
            <person name="Ng W.-L."/>
            <person name="Kazmierczak K.M."/>
            <person name="Andrzejewski T.M."/>
            <person name="Davidsen T.M."/>
            <person name="Wayne K.J."/>
            <person name="Tettelin H."/>
            <person name="Glass J.I."/>
            <person name="Rusch D."/>
            <person name="Podicherti R."/>
            <person name="Tsui H.-C.T."/>
            <person name="Winkler M.E."/>
        </authorList>
    </citation>
    <scope>NUCLEOTIDE SEQUENCE</scope>
</reference>
<feature type="domain" description="Glutamine amidotransferase type-2" evidence="1">
    <location>
        <begin position="19"/>
        <end position="66"/>
    </location>
</feature>
<accession>A0A382Z226</accession>
<gene>
    <name evidence="2" type="ORF">METZ01_LOCUS442451</name>
</gene>
<dbReference type="InterPro" id="IPR017932">
    <property type="entry name" value="GATase_2_dom"/>
</dbReference>
<dbReference type="EMBL" id="UINC01180415">
    <property type="protein sequence ID" value="SVD89597.1"/>
    <property type="molecule type" value="Genomic_DNA"/>
</dbReference>
<dbReference type="Pfam" id="PF00310">
    <property type="entry name" value="GATase_2"/>
    <property type="match status" value="1"/>
</dbReference>
<protein>
    <recommendedName>
        <fullName evidence="1">Glutamine amidotransferase type-2 domain-containing protein</fullName>
    </recommendedName>
</protein>